<dbReference type="EC" id="2.7.7.7" evidence="1"/>
<dbReference type="Gene3D" id="1.20.272.10">
    <property type="match status" value="1"/>
</dbReference>
<dbReference type="STRING" id="1318617.MGM1_2710"/>
<keyword evidence="2" id="KW-0808">Transferase</keyword>
<organism evidence="9 10">
    <name type="scientific">Candidatus Malacoplasma girerdii</name>
    <dbReference type="NCBI Taxonomy" id="1318617"/>
    <lineage>
        <taxon>Bacteria</taxon>
        <taxon>Bacillati</taxon>
        <taxon>Mycoplasmatota</taxon>
        <taxon>Mycoplasmoidales</taxon>
        <taxon>Mycoplasmoidaceae</taxon>
        <taxon>Malacoplasma</taxon>
    </lineage>
</organism>
<comment type="catalytic activity">
    <reaction evidence="7">
        <text>DNA(n) + a 2'-deoxyribonucleoside 5'-triphosphate = DNA(n+1) + diphosphate</text>
        <dbReference type="Rhea" id="RHEA:22508"/>
        <dbReference type="Rhea" id="RHEA-COMP:17339"/>
        <dbReference type="Rhea" id="RHEA-COMP:17340"/>
        <dbReference type="ChEBI" id="CHEBI:33019"/>
        <dbReference type="ChEBI" id="CHEBI:61560"/>
        <dbReference type="ChEBI" id="CHEBI:173112"/>
        <dbReference type="EC" id="2.7.7.7"/>
    </reaction>
</comment>
<dbReference type="Pfam" id="PF21694">
    <property type="entry name" value="DNA_pol3_delta_C"/>
    <property type="match status" value="1"/>
</dbReference>
<name>A0A097SST5_9BACT</name>
<dbReference type="PANTHER" id="PTHR34388">
    <property type="entry name" value="DNA POLYMERASE III SUBUNIT DELTA"/>
    <property type="match status" value="1"/>
</dbReference>
<evidence type="ECO:0000256" key="2">
    <source>
        <dbReference type="ARBA" id="ARBA00022679"/>
    </source>
</evidence>
<dbReference type="SUPFAM" id="SSF48019">
    <property type="entry name" value="post-AAA+ oligomerization domain-like"/>
    <property type="match status" value="1"/>
</dbReference>
<evidence type="ECO:0000256" key="6">
    <source>
        <dbReference type="ARBA" id="ARBA00034754"/>
    </source>
</evidence>
<keyword evidence="10" id="KW-1185">Reference proteome</keyword>
<proteinExistence type="inferred from homology"/>
<dbReference type="Proteomes" id="UP000030066">
    <property type="component" value="Chromosome"/>
</dbReference>
<feature type="domain" description="DNA polymerase III delta subunit-like C-terminal" evidence="8">
    <location>
        <begin position="187"/>
        <end position="308"/>
    </location>
</feature>
<evidence type="ECO:0000313" key="9">
    <source>
        <dbReference type="EMBL" id="AIV03645.1"/>
    </source>
</evidence>
<dbReference type="InterPro" id="IPR048466">
    <property type="entry name" value="DNA_pol3_delta-like_C"/>
</dbReference>
<protein>
    <recommendedName>
        <fullName evidence="1">DNA-directed DNA polymerase</fullName>
        <ecNumber evidence="1">2.7.7.7</ecNumber>
    </recommendedName>
</protein>
<dbReference type="PANTHER" id="PTHR34388:SF1">
    <property type="entry name" value="DNA POLYMERASE III SUBUNIT DELTA"/>
    <property type="match status" value="1"/>
</dbReference>
<evidence type="ECO:0000256" key="5">
    <source>
        <dbReference type="ARBA" id="ARBA00022932"/>
    </source>
</evidence>
<gene>
    <name evidence="9" type="ORF">MGM1_2710</name>
</gene>
<evidence type="ECO:0000256" key="1">
    <source>
        <dbReference type="ARBA" id="ARBA00012417"/>
    </source>
</evidence>
<dbReference type="GO" id="GO:0003887">
    <property type="term" value="F:DNA-directed DNA polymerase activity"/>
    <property type="evidence" value="ECO:0007669"/>
    <property type="project" value="UniProtKB-KW"/>
</dbReference>
<dbReference type="NCBIfam" id="TIGR01128">
    <property type="entry name" value="holA"/>
    <property type="match status" value="1"/>
</dbReference>
<evidence type="ECO:0000256" key="7">
    <source>
        <dbReference type="ARBA" id="ARBA00049244"/>
    </source>
</evidence>
<dbReference type="EMBL" id="CP007711">
    <property type="protein sequence ID" value="AIV03645.1"/>
    <property type="molecule type" value="Genomic_DNA"/>
</dbReference>
<evidence type="ECO:0000256" key="3">
    <source>
        <dbReference type="ARBA" id="ARBA00022695"/>
    </source>
</evidence>
<dbReference type="GO" id="GO:0006261">
    <property type="term" value="P:DNA-templated DNA replication"/>
    <property type="evidence" value="ECO:0007669"/>
    <property type="project" value="TreeGrafter"/>
</dbReference>
<reference evidence="9 10" key="1">
    <citation type="journal article" date="2014" name="PLoS ONE">
        <title>An emerging Mycoplasma associated with trichomoniasis, vaginal infection and disease.</title>
        <authorList>
            <consortium name="Vaginal Microbiome Consortium"/>
            <person name="Fettweis J.M."/>
            <person name="Serrano M.G."/>
            <person name="Huang B."/>
            <person name="Brooks J.P."/>
            <person name="Glascock A.L."/>
            <person name="Sheth N.U."/>
            <person name="Strauss J.F.III."/>
            <person name="Jefferson K.K."/>
            <person name="Buck G.A."/>
        </authorList>
    </citation>
    <scope>NUCLEOTIDE SEQUENCE [LARGE SCALE GENOMIC DNA]</scope>
    <source>
        <strain evidence="9 10">VCU_M1</strain>
    </source>
</reference>
<accession>A0A097SST5</accession>
<evidence type="ECO:0000313" key="10">
    <source>
        <dbReference type="Proteomes" id="UP000030066"/>
    </source>
</evidence>
<evidence type="ECO:0000256" key="4">
    <source>
        <dbReference type="ARBA" id="ARBA00022705"/>
    </source>
</evidence>
<dbReference type="eggNOG" id="COG1466">
    <property type="taxonomic scope" value="Bacteria"/>
</dbReference>
<comment type="similarity">
    <text evidence="6">Belongs to the DNA polymerase HolA subunit family.</text>
</comment>
<sequence length="334" mass="39003">MIVVYGLSENNINNTLFNLIFDLKITQTFDFKKDLTSILNELNQVSIFDEEANDEVKNYVITNAKFLTDKKDWSDQLDQLINTSHNLICTVSARNLSSFKLTKEQTKKIKFVKANAFSNEDKEKFVNKLIKKYQLNFTDEQTINYLIDKLANNPFTINNELNKFHLCNGTEIITKKIVDSLCFNSNEANIMVLGELIIKNDVKNAYRLYNWLLSQKELPITIIILLGYNFLEFKFQKMFLMKYGTNSTYSLAMKFGWYPKTLMNNLTFLQSVSLQEINNFLKDLYQLEIDIKLSKVIPETALGLLILKKITSLHSYFFISFNSTIWDQVLKFVF</sequence>
<dbReference type="GO" id="GO:0003677">
    <property type="term" value="F:DNA binding"/>
    <property type="evidence" value="ECO:0007669"/>
    <property type="project" value="InterPro"/>
</dbReference>
<dbReference type="InterPro" id="IPR008921">
    <property type="entry name" value="DNA_pol3_clamp-load_cplx_C"/>
</dbReference>
<dbReference type="AlphaFoldDB" id="A0A097SST5"/>
<keyword evidence="3" id="KW-0548">Nucleotidyltransferase</keyword>
<dbReference type="InterPro" id="IPR005790">
    <property type="entry name" value="DNA_polIII_delta"/>
</dbReference>
<dbReference type="GO" id="GO:0009360">
    <property type="term" value="C:DNA polymerase III complex"/>
    <property type="evidence" value="ECO:0007669"/>
    <property type="project" value="TreeGrafter"/>
</dbReference>
<keyword evidence="5" id="KW-0239">DNA-directed DNA polymerase</keyword>
<evidence type="ECO:0000259" key="8">
    <source>
        <dbReference type="Pfam" id="PF21694"/>
    </source>
</evidence>
<keyword evidence="4" id="KW-0235">DNA replication</keyword>
<dbReference type="HOGENOM" id="CLU_830771_0_0_14"/>
<dbReference type="KEGG" id="mgj:MGM1_2710"/>